<proteinExistence type="predicted"/>
<organism evidence="1 2">
    <name type="scientific">Yaniella flava</name>
    <dbReference type="NCBI Taxonomy" id="287930"/>
    <lineage>
        <taxon>Bacteria</taxon>
        <taxon>Bacillati</taxon>
        <taxon>Actinomycetota</taxon>
        <taxon>Actinomycetes</taxon>
        <taxon>Micrococcales</taxon>
        <taxon>Micrococcaceae</taxon>
        <taxon>Yaniella</taxon>
    </lineage>
</organism>
<dbReference type="EMBL" id="BAAAMN010000029">
    <property type="protein sequence ID" value="GAA2037054.1"/>
    <property type="molecule type" value="Genomic_DNA"/>
</dbReference>
<protein>
    <recommendedName>
        <fullName evidence="3">DivIVA domain-containing protein</fullName>
    </recommendedName>
</protein>
<dbReference type="Gene3D" id="6.10.250.660">
    <property type="match status" value="2"/>
</dbReference>
<gene>
    <name evidence="1" type="ORF">GCM10009720_17060</name>
</gene>
<evidence type="ECO:0008006" key="3">
    <source>
        <dbReference type="Google" id="ProtNLM"/>
    </source>
</evidence>
<dbReference type="InterPro" id="IPR019932">
    <property type="entry name" value="CHP03543"/>
</dbReference>
<dbReference type="InterPro" id="IPR019933">
    <property type="entry name" value="DivIVA_domain"/>
</dbReference>
<accession>A0ABP5FZA5</accession>
<dbReference type="RefSeq" id="WP_343957573.1">
    <property type="nucleotide sequence ID" value="NZ_BAAAMN010000029.1"/>
</dbReference>
<dbReference type="Proteomes" id="UP001501461">
    <property type="component" value="Unassembled WGS sequence"/>
</dbReference>
<keyword evidence="2" id="KW-1185">Reference proteome</keyword>
<comment type="caution">
    <text evidence="1">The sequence shown here is derived from an EMBL/GenBank/DDBJ whole genome shotgun (WGS) entry which is preliminary data.</text>
</comment>
<evidence type="ECO:0000313" key="2">
    <source>
        <dbReference type="Proteomes" id="UP001501461"/>
    </source>
</evidence>
<reference evidence="2" key="1">
    <citation type="journal article" date="2019" name="Int. J. Syst. Evol. Microbiol.">
        <title>The Global Catalogue of Microorganisms (GCM) 10K type strain sequencing project: providing services to taxonomists for standard genome sequencing and annotation.</title>
        <authorList>
            <consortium name="The Broad Institute Genomics Platform"/>
            <consortium name="The Broad Institute Genome Sequencing Center for Infectious Disease"/>
            <person name="Wu L."/>
            <person name="Ma J."/>
        </authorList>
    </citation>
    <scope>NUCLEOTIDE SEQUENCE [LARGE SCALE GENOMIC DNA]</scope>
    <source>
        <strain evidence="2">JCM 13595</strain>
    </source>
</reference>
<dbReference type="NCBIfam" id="TIGR03543">
    <property type="entry name" value="divI1A_rptt_fam"/>
    <property type="match status" value="1"/>
</dbReference>
<dbReference type="NCBIfam" id="TIGR03544">
    <property type="entry name" value="DivI1A_domain"/>
    <property type="match status" value="2"/>
</dbReference>
<name>A0ABP5FZA5_9MICC</name>
<evidence type="ECO:0000313" key="1">
    <source>
        <dbReference type="EMBL" id="GAA2037054.1"/>
    </source>
</evidence>
<sequence length="187" mass="21085">MSSKTQSTSPFNIVAKRDYGYHTGQVDEFITAARQAYETDSGITADIVQAKTFDLVRGGYRTDQVDQVLERLEDALRRAERDDYIATHGQQTWDLELISRLEELMGRLERPRGEKFRPAATGAPGYDVDDVDVCLARINSHLQDEDHVRLKDLRNVTFDAAKGPHGYDEAQVDAFLQAVVELLVVLD</sequence>